<proteinExistence type="predicted"/>
<dbReference type="KEGG" id="ache:ACHE_21246A"/>
<evidence type="ECO:0000313" key="1">
    <source>
        <dbReference type="EMBL" id="BCR85788.1"/>
    </source>
</evidence>
<sequence length="119" mass="13799">MEFWKTVVKPDTTPTDEEGKLRYNAERLVGSAIVQEYHVMIQEGLEYSYMTNGLALVLLCVPYDNPSTLLYYLCEPNLDVNMEDDQSFQQPKTTIARVLCLCLMSFRSHPRDQEWRNAA</sequence>
<reference evidence="1" key="2">
    <citation type="submission" date="2021-02" db="EMBL/GenBank/DDBJ databases">
        <title>Aspergillus chevalieri M1 genome sequence.</title>
        <authorList>
            <person name="Kadooka C."/>
            <person name="Mori K."/>
            <person name="Futagami T."/>
        </authorList>
    </citation>
    <scope>NUCLEOTIDE SEQUENCE</scope>
    <source>
        <strain evidence="1">M1</strain>
    </source>
</reference>
<dbReference type="AlphaFoldDB" id="A0A7R7ZKV2"/>
<dbReference type="EMBL" id="AP024417">
    <property type="protein sequence ID" value="BCR85788.1"/>
    <property type="molecule type" value="Genomic_DNA"/>
</dbReference>
<gene>
    <name evidence="1" type="ORF">ACHE_21246A</name>
</gene>
<dbReference type="RefSeq" id="XP_043134310.1">
    <property type="nucleotide sequence ID" value="XM_043275308.1"/>
</dbReference>
<keyword evidence="2" id="KW-1185">Reference proteome</keyword>
<name>A0A7R7ZKV2_ASPCH</name>
<evidence type="ECO:0000313" key="2">
    <source>
        <dbReference type="Proteomes" id="UP000637239"/>
    </source>
</evidence>
<dbReference type="Proteomes" id="UP000637239">
    <property type="component" value="Chromosome 2"/>
</dbReference>
<accession>A0A7R7ZKV2</accession>
<reference evidence="1" key="1">
    <citation type="submission" date="2021-01" db="EMBL/GenBank/DDBJ databases">
        <authorList>
            <consortium name="Aspergillus chevalieri M1 genome sequencing consortium"/>
            <person name="Kazuki M."/>
            <person name="Futagami T."/>
        </authorList>
    </citation>
    <scope>NUCLEOTIDE SEQUENCE</scope>
    <source>
        <strain evidence="1">M1</strain>
    </source>
</reference>
<dbReference type="GeneID" id="66980147"/>
<organism evidence="1 2">
    <name type="scientific">Aspergillus chevalieri</name>
    <name type="common">Eurotium chevalieri</name>
    <dbReference type="NCBI Taxonomy" id="182096"/>
    <lineage>
        <taxon>Eukaryota</taxon>
        <taxon>Fungi</taxon>
        <taxon>Dikarya</taxon>
        <taxon>Ascomycota</taxon>
        <taxon>Pezizomycotina</taxon>
        <taxon>Eurotiomycetes</taxon>
        <taxon>Eurotiomycetidae</taxon>
        <taxon>Eurotiales</taxon>
        <taxon>Aspergillaceae</taxon>
        <taxon>Aspergillus</taxon>
        <taxon>Aspergillus subgen. Aspergillus</taxon>
    </lineage>
</organism>
<protein>
    <submittedName>
        <fullName evidence="1">Uncharacterized protein</fullName>
    </submittedName>
</protein>